<dbReference type="PANTHER" id="PTHR42865">
    <property type="entry name" value="PROTON/GLUTAMATE-ASPARTATE SYMPORTER"/>
    <property type="match status" value="1"/>
</dbReference>
<dbReference type="GO" id="GO:0005886">
    <property type="term" value="C:plasma membrane"/>
    <property type="evidence" value="ECO:0007669"/>
    <property type="project" value="UniProtKB-SubCell"/>
</dbReference>
<dbReference type="PANTHER" id="PTHR42865:SF7">
    <property type="entry name" value="PROTON_GLUTAMATE-ASPARTATE SYMPORTER"/>
    <property type="match status" value="1"/>
</dbReference>
<feature type="transmembrane region" description="Helical" evidence="8">
    <location>
        <begin position="385"/>
        <end position="403"/>
    </location>
</feature>
<keyword evidence="5" id="KW-0769">Symport</keyword>
<dbReference type="STRING" id="112248.SAMN05444392_101408"/>
<sequence length="430" mass="47439">MKKTRLSTQILIALILGVIFGLLFNGHSQSMTRYLLPIGNVFINLIQMIVIPIVIASLIIGVASIDNIKKLGKIGGKTIIYFEFITMIAIILGLLIATIVQPGASVERSHIQKISIQKYEQTAEQQTHNFPEMIINLFVQVVPKNIVQSIAKGDLLAIIFFSILFGLATAAIGERGKIIVDFFKAVLEAMFWVTDLVMKIAPIGVFSLIAVTISQFGIGSLWPLGKLVISVYVAMFIFLFVVFGLIAHLVKIDPFQFYRLLRPEILLSFTTASSDSVLPRLFVKLEDFGCSRSVISFVLPMGNTLNLAGSTLFQAMTILFIAQMYGINMTPGRQMTLFIVLMITSKGIVGVPGASFVVLIATLSALGIPAEGLAFIVGIDRILDMIRTLVNVVGNSLATIVIAKWERQFDTARWFETIFSTQSQSKYRLY</sequence>
<name>A0A1M4TCB5_9BACL</name>
<accession>A0A1M4TCB5</accession>
<proteinExistence type="predicted"/>
<dbReference type="GO" id="GO:0015293">
    <property type="term" value="F:symporter activity"/>
    <property type="evidence" value="ECO:0007669"/>
    <property type="project" value="UniProtKB-KW"/>
</dbReference>
<evidence type="ECO:0000256" key="8">
    <source>
        <dbReference type="SAM" id="Phobius"/>
    </source>
</evidence>
<dbReference type="GO" id="GO:0006835">
    <property type="term" value="P:dicarboxylic acid transport"/>
    <property type="evidence" value="ECO:0007669"/>
    <property type="project" value="TreeGrafter"/>
</dbReference>
<evidence type="ECO:0000256" key="2">
    <source>
        <dbReference type="ARBA" id="ARBA00022448"/>
    </source>
</evidence>
<feature type="transmembrane region" description="Helical" evidence="8">
    <location>
        <begin position="305"/>
        <end position="326"/>
    </location>
</feature>
<keyword evidence="4 8" id="KW-0812">Transmembrane</keyword>
<gene>
    <name evidence="9" type="ORF">SAMN05444392_101408</name>
</gene>
<keyword evidence="2" id="KW-0813">Transport</keyword>
<dbReference type="OrthoDB" id="9768885at2"/>
<feature type="transmembrane region" description="Helical" evidence="8">
    <location>
        <begin position="80"/>
        <end position="100"/>
    </location>
</feature>
<evidence type="ECO:0000256" key="1">
    <source>
        <dbReference type="ARBA" id="ARBA00004651"/>
    </source>
</evidence>
<evidence type="ECO:0000256" key="6">
    <source>
        <dbReference type="ARBA" id="ARBA00022989"/>
    </source>
</evidence>
<dbReference type="Gene3D" id="1.10.3860.10">
    <property type="entry name" value="Sodium:dicarboxylate symporter"/>
    <property type="match status" value="1"/>
</dbReference>
<keyword evidence="6 8" id="KW-1133">Transmembrane helix</keyword>
<feature type="transmembrane region" description="Helical" evidence="8">
    <location>
        <begin position="44"/>
        <end position="68"/>
    </location>
</feature>
<dbReference type="Proteomes" id="UP000184476">
    <property type="component" value="Unassembled WGS sequence"/>
</dbReference>
<evidence type="ECO:0000256" key="5">
    <source>
        <dbReference type="ARBA" id="ARBA00022847"/>
    </source>
</evidence>
<dbReference type="Pfam" id="PF00375">
    <property type="entry name" value="SDF"/>
    <property type="match status" value="1"/>
</dbReference>
<feature type="transmembrane region" description="Helical" evidence="8">
    <location>
        <begin position="155"/>
        <end position="173"/>
    </location>
</feature>
<feature type="transmembrane region" description="Helical" evidence="8">
    <location>
        <begin position="229"/>
        <end position="250"/>
    </location>
</feature>
<reference evidence="9 10" key="1">
    <citation type="submission" date="2016-11" db="EMBL/GenBank/DDBJ databases">
        <authorList>
            <person name="Jaros S."/>
            <person name="Januszkiewicz K."/>
            <person name="Wedrychowicz H."/>
        </authorList>
    </citation>
    <scope>NUCLEOTIDE SEQUENCE [LARGE SCALE GENOMIC DNA]</scope>
    <source>
        <strain evidence="9 10">DSM 44666</strain>
    </source>
</reference>
<keyword evidence="7 8" id="KW-0472">Membrane</keyword>
<feature type="transmembrane region" description="Helical" evidence="8">
    <location>
        <begin position="356"/>
        <end position="379"/>
    </location>
</feature>
<dbReference type="RefSeq" id="WP_073151172.1">
    <property type="nucleotide sequence ID" value="NZ_FQVL01000001.1"/>
</dbReference>
<dbReference type="InterPro" id="IPR001991">
    <property type="entry name" value="Na-dicarboxylate_symporter"/>
</dbReference>
<evidence type="ECO:0000256" key="4">
    <source>
        <dbReference type="ARBA" id="ARBA00022692"/>
    </source>
</evidence>
<dbReference type="FunFam" id="1.10.3860.10:FF:000001">
    <property type="entry name" value="C4-dicarboxylate transport protein"/>
    <property type="match status" value="1"/>
</dbReference>
<dbReference type="SUPFAM" id="SSF118215">
    <property type="entry name" value="Proton glutamate symport protein"/>
    <property type="match status" value="1"/>
</dbReference>
<keyword evidence="10" id="KW-1185">Reference proteome</keyword>
<dbReference type="AlphaFoldDB" id="A0A1M4TCB5"/>
<comment type="subcellular location">
    <subcellularLocation>
        <location evidence="1">Cell membrane</location>
        <topology evidence="1">Multi-pass membrane protein</topology>
    </subcellularLocation>
</comment>
<keyword evidence="3" id="KW-1003">Cell membrane</keyword>
<evidence type="ECO:0000313" key="9">
    <source>
        <dbReference type="EMBL" id="SHE42116.1"/>
    </source>
</evidence>
<evidence type="ECO:0000313" key="10">
    <source>
        <dbReference type="Proteomes" id="UP000184476"/>
    </source>
</evidence>
<dbReference type="PRINTS" id="PR00173">
    <property type="entry name" value="EDTRNSPORT"/>
</dbReference>
<dbReference type="EMBL" id="FQVL01000001">
    <property type="protein sequence ID" value="SHE42116.1"/>
    <property type="molecule type" value="Genomic_DNA"/>
</dbReference>
<evidence type="ECO:0000256" key="7">
    <source>
        <dbReference type="ARBA" id="ARBA00023136"/>
    </source>
</evidence>
<dbReference type="InterPro" id="IPR036458">
    <property type="entry name" value="Na:dicarbo_symporter_sf"/>
</dbReference>
<protein>
    <submittedName>
        <fullName evidence="9">Proton glutamate symport protein</fullName>
    </submittedName>
</protein>
<organism evidence="9 10">
    <name type="scientific">Seinonella peptonophila</name>
    <dbReference type="NCBI Taxonomy" id="112248"/>
    <lineage>
        <taxon>Bacteria</taxon>
        <taxon>Bacillati</taxon>
        <taxon>Bacillota</taxon>
        <taxon>Bacilli</taxon>
        <taxon>Bacillales</taxon>
        <taxon>Thermoactinomycetaceae</taxon>
        <taxon>Seinonella</taxon>
    </lineage>
</organism>
<evidence type="ECO:0000256" key="3">
    <source>
        <dbReference type="ARBA" id="ARBA00022475"/>
    </source>
</evidence>